<evidence type="ECO:0000313" key="1">
    <source>
        <dbReference type="EMBL" id="KAJ5094530.1"/>
    </source>
</evidence>
<dbReference type="EMBL" id="JAPQKH010000006">
    <property type="protein sequence ID" value="KAJ5094530.1"/>
    <property type="molecule type" value="Genomic_DNA"/>
</dbReference>
<reference evidence="1" key="1">
    <citation type="submission" date="2022-11" db="EMBL/GenBank/DDBJ databases">
        <authorList>
            <person name="Petersen C."/>
        </authorList>
    </citation>
    <scope>NUCLEOTIDE SEQUENCE</scope>
    <source>
        <strain evidence="1">IBT 30069</strain>
    </source>
</reference>
<dbReference type="OrthoDB" id="2125396at2759"/>
<dbReference type="AlphaFoldDB" id="A0A9W9K6G5"/>
<accession>A0A9W9K6G5</accession>
<evidence type="ECO:0008006" key="3">
    <source>
        <dbReference type="Google" id="ProtNLM"/>
    </source>
</evidence>
<organism evidence="1 2">
    <name type="scientific">Penicillium angulare</name>
    <dbReference type="NCBI Taxonomy" id="116970"/>
    <lineage>
        <taxon>Eukaryota</taxon>
        <taxon>Fungi</taxon>
        <taxon>Dikarya</taxon>
        <taxon>Ascomycota</taxon>
        <taxon>Pezizomycotina</taxon>
        <taxon>Eurotiomycetes</taxon>
        <taxon>Eurotiomycetidae</taxon>
        <taxon>Eurotiales</taxon>
        <taxon>Aspergillaceae</taxon>
        <taxon>Penicillium</taxon>
    </lineage>
</organism>
<dbReference type="SUPFAM" id="SSF52058">
    <property type="entry name" value="L domain-like"/>
    <property type="match status" value="1"/>
</dbReference>
<proteinExistence type="predicted"/>
<sequence length="396" mass="44437">MASEGAYLPTEVVMEIASWLDHPLMFIGRAHLARRQAALYNFCLVNRQWYSVGIEILYRIPMLWSGNSFEKFTRTICPSTKERRSSMKLDLGSLVRNLNLSKLVHQSSNSKTSRLLKMTSANLSIFTAPRVSFSTLDLRQVGDSSMSFTQLKKAISKLQNLYSLTLPTRMTITRTLLHTDPWPASLGSLNIGGNLDASVMETFSWPQNLGVLAISQCQNLSDSILRSILSNEQIQEKVHMLIIRSDCKFVIGDDDRESFGGLFYFDYLETLQIPVDLAEYFTLVGDALPGTGGGGTGFPAVEHLRMVSFGDRVSEDDFGLSSFESNFEHKLLDSLEFGALSDIWLLRITAKLFETFISPLRLIDDIIMRHVEHVSDEALDDWGCEMGLLVAHDLAD</sequence>
<gene>
    <name evidence="1" type="ORF">N7456_010391</name>
</gene>
<evidence type="ECO:0000313" key="2">
    <source>
        <dbReference type="Proteomes" id="UP001149165"/>
    </source>
</evidence>
<dbReference type="Proteomes" id="UP001149165">
    <property type="component" value="Unassembled WGS sequence"/>
</dbReference>
<name>A0A9W9K6G5_9EURO</name>
<reference evidence="1" key="2">
    <citation type="journal article" date="2023" name="IMA Fungus">
        <title>Comparative genomic study of the Penicillium genus elucidates a diverse pangenome and 15 lateral gene transfer events.</title>
        <authorList>
            <person name="Petersen C."/>
            <person name="Sorensen T."/>
            <person name="Nielsen M.R."/>
            <person name="Sondergaard T.E."/>
            <person name="Sorensen J.L."/>
            <person name="Fitzpatrick D.A."/>
            <person name="Frisvad J.C."/>
            <person name="Nielsen K.L."/>
        </authorList>
    </citation>
    <scope>NUCLEOTIDE SEQUENCE</scope>
    <source>
        <strain evidence="1">IBT 30069</strain>
    </source>
</reference>
<keyword evidence="2" id="KW-1185">Reference proteome</keyword>
<comment type="caution">
    <text evidence="1">The sequence shown here is derived from an EMBL/GenBank/DDBJ whole genome shotgun (WGS) entry which is preliminary data.</text>
</comment>
<protein>
    <recommendedName>
        <fullName evidence="3">F-box domain-containing protein</fullName>
    </recommendedName>
</protein>